<evidence type="ECO:0000256" key="5">
    <source>
        <dbReference type="ARBA" id="ARBA00022655"/>
    </source>
</evidence>
<dbReference type="GO" id="GO:0015940">
    <property type="term" value="P:pantothenate biosynthetic process"/>
    <property type="evidence" value="ECO:0007669"/>
    <property type="project" value="UniProtKB-UniPathway"/>
</dbReference>
<evidence type="ECO:0000256" key="1">
    <source>
        <dbReference type="ARBA" id="ARBA00004994"/>
    </source>
</evidence>
<dbReference type="SUPFAM" id="SSF51735">
    <property type="entry name" value="NAD(P)-binding Rossmann-fold domains"/>
    <property type="match status" value="1"/>
</dbReference>
<accession>A0A317FGN2</accession>
<dbReference type="AlphaFoldDB" id="A0A317FGN2"/>
<dbReference type="RefSeq" id="WP_109868851.1">
    <property type="nucleotide sequence ID" value="NZ_QGNA01000001.1"/>
</dbReference>
<dbReference type="EC" id="1.1.1.169" evidence="3 10"/>
<dbReference type="InterPro" id="IPR036291">
    <property type="entry name" value="NAD(P)-bd_dom_sf"/>
</dbReference>
<dbReference type="Proteomes" id="UP000245765">
    <property type="component" value="Unassembled WGS sequence"/>
</dbReference>
<comment type="pathway">
    <text evidence="1 10">Cofactor biosynthesis; (R)-pantothenate biosynthesis; (R)-pantoate from 3-methyl-2-oxobutanoate: step 2/2.</text>
</comment>
<name>A0A317FGN2_9PROT</name>
<gene>
    <name evidence="13" type="ORF">DFH01_02725</name>
</gene>
<dbReference type="InterPro" id="IPR013332">
    <property type="entry name" value="KPR_N"/>
</dbReference>
<evidence type="ECO:0000256" key="10">
    <source>
        <dbReference type="RuleBase" id="RU362068"/>
    </source>
</evidence>
<keyword evidence="6 10" id="KW-0521">NADP</keyword>
<feature type="domain" description="Ketopantoate reductase N-terminal" evidence="11">
    <location>
        <begin position="4"/>
        <end position="148"/>
    </location>
</feature>
<evidence type="ECO:0000313" key="13">
    <source>
        <dbReference type="EMBL" id="PWS38230.1"/>
    </source>
</evidence>
<dbReference type="OrthoDB" id="247668at2"/>
<evidence type="ECO:0000256" key="7">
    <source>
        <dbReference type="ARBA" id="ARBA00023002"/>
    </source>
</evidence>
<comment type="caution">
    <text evidence="13">The sequence shown here is derived from an EMBL/GenBank/DDBJ whole genome shotgun (WGS) entry which is preliminary data.</text>
</comment>
<evidence type="ECO:0000256" key="3">
    <source>
        <dbReference type="ARBA" id="ARBA00013014"/>
    </source>
</evidence>
<dbReference type="Gene3D" id="1.10.1040.10">
    <property type="entry name" value="N-(1-d-carboxylethyl)-l-norvaline Dehydrogenase, domain 2"/>
    <property type="match status" value="1"/>
</dbReference>
<comment type="catalytic activity">
    <reaction evidence="9 10">
        <text>(R)-pantoate + NADP(+) = 2-dehydropantoate + NADPH + H(+)</text>
        <dbReference type="Rhea" id="RHEA:16233"/>
        <dbReference type="ChEBI" id="CHEBI:11561"/>
        <dbReference type="ChEBI" id="CHEBI:15378"/>
        <dbReference type="ChEBI" id="CHEBI:15980"/>
        <dbReference type="ChEBI" id="CHEBI:57783"/>
        <dbReference type="ChEBI" id="CHEBI:58349"/>
        <dbReference type="EC" id="1.1.1.169"/>
    </reaction>
</comment>
<dbReference type="PANTHER" id="PTHR21708:SF26">
    <property type="entry name" value="2-DEHYDROPANTOATE 2-REDUCTASE"/>
    <property type="match status" value="1"/>
</dbReference>
<dbReference type="Pfam" id="PF02558">
    <property type="entry name" value="ApbA"/>
    <property type="match status" value="1"/>
</dbReference>
<dbReference type="InterPro" id="IPR008927">
    <property type="entry name" value="6-PGluconate_DH-like_C_sf"/>
</dbReference>
<evidence type="ECO:0000256" key="6">
    <source>
        <dbReference type="ARBA" id="ARBA00022857"/>
    </source>
</evidence>
<dbReference type="GO" id="GO:0005737">
    <property type="term" value="C:cytoplasm"/>
    <property type="evidence" value="ECO:0007669"/>
    <property type="project" value="TreeGrafter"/>
</dbReference>
<dbReference type="InterPro" id="IPR003710">
    <property type="entry name" value="ApbA"/>
</dbReference>
<keyword evidence="5 10" id="KW-0566">Pantothenate biosynthesis</keyword>
<dbReference type="UniPathway" id="UPA00028">
    <property type="reaction ID" value="UER00004"/>
</dbReference>
<sequence>MRLLVLGAGALGGYFGGRALERGLDVVFLVRPGRAAQLARDGLRVESPLGDIHRTVETTAEAGKGFDAVLLSCKAFDLDTAIAASRPAVEAGACVLPVLNGLAHMEALNAAFGRERVWGGLAKCQATLTPEGVVRHLGDWRWLTFGEQDGRLDGRAAALAQALGKSRGLAAEAVPDIRRRMWEKLVHLGTVAAGTVLMRANVGEIVRAGGRDFLVTLLERNAAIAAAEGHAMTPAFMESYRALFSDPASAYTASMLRDLEAGGRTEAEHILGFLAEAARQAGVDDTLHGLAVLHARAYDQRRQAGRLA</sequence>
<evidence type="ECO:0000256" key="4">
    <source>
        <dbReference type="ARBA" id="ARBA00019465"/>
    </source>
</evidence>
<dbReference type="PANTHER" id="PTHR21708">
    <property type="entry name" value="PROBABLE 2-DEHYDROPANTOATE 2-REDUCTASE"/>
    <property type="match status" value="1"/>
</dbReference>
<keyword evidence="14" id="KW-1185">Reference proteome</keyword>
<dbReference type="GO" id="GO:0008677">
    <property type="term" value="F:2-dehydropantoate 2-reductase activity"/>
    <property type="evidence" value="ECO:0007669"/>
    <property type="project" value="UniProtKB-EC"/>
</dbReference>
<evidence type="ECO:0000259" key="11">
    <source>
        <dbReference type="Pfam" id="PF02558"/>
    </source>
</evidence>
<dbReference type="NCBIfam" id="TIGR00745">
    <property type="entry name" value="apbA_panE"/>
    <property type="match status" value="1"/>
</dbReference>
<comment type="similarity">
    <text evidence="2 10">Belongs to the ketopantoate reductase family.</text>
</comment>
<evidence type="ECO:0000259" key="12">
    <source>
        <dbReference type="Pfam" id="PF08546"/>
    </source>
</evidence>
<dbReference type="InterPro" id="IPR013752">
    <property type="entry name" value="KPA_reductase"/>
</dbReference>
<dbReference type="Gene3D" id="3.40.50.720">
    <property type="entry name" value="NAD(P)-binding Rossmann-like Domain"/>
    <property type="match status" value="1"/>
</dbReference>
<dbReference type="Pfam" id="PF08546">
    <property type="entry name" value="ApbA_C"/>
    <property type="match status" value="1"/>
</dbReference>
<dbReference type="InterPro" id="IPR013328">
    <property type="entry name" value="6PGD_dom2"/>
</dbReference>
<evidence type="ECO:0000313" key="14">
    <source>
        <dbReference type="Proteomes" id="UP000245765"/>
    </source>
</evidence>
<dbReference type="InterPro" id="IPR051402">
    <property type="entry name" value="KPR-Related"/>
</dbReference>
<feature type="domain" description="Ketopantoate reductase C-terminal" evidence="12">
    <location>
        <begin position="176"/>
        <end position="284"/>
    </location>
</feature>
<reference evidence="14" key="1">
    <citation type="submission" date="2018-05" db="EMBL/GenBank/DDBJ databases">
        <authorList>
            <person name="Du Z."/>
            <person name="Wang X."/>
        </authorList>
    </citation>
    <scope>NUCLEOTIDE SEQUENCE [LARGE SCALE GENOMIC DNA]</scope>
    <source>
        <strain evidence="14">CQN31</strain>
    </source>
</reference>
<evidence type="ECO:0000256" key="2">
    <source>
        <dbReference type="ARBA" id="ARBA00007870"/>
    </source>
</evidence>
<dbReference type="EMBL" id="QGNA01000001">
    <property type="protein sequence ID" value="PWS38230.1"/>
    <property type="molecule type" value="Genomic_DNA"/>
</dbReference>
<dbReference type="SUPFAM" id="SSF48179">
    <property type="entry name" value="6-phosphogluconate dehydrogenase C-terminal domain-like"/>
    <property type="match status" value="1"/>
</dbReference>
<protein>
    <recommendedName>
        <fullName evidence="4 10">2-dehydropantoate 2-reductase</fullName>
        <ecNumber evidence="3 10">1.1.1.169</ecNumber>
    </recommendedName>
    <alternativeName>
        <fullName evidence="8 10">Ketopantoate reductase</fullName>
    </alternativeName>
</protein>
<proteinExistence type="inferred from homology"/>
<evidence type="ECO:0000256" key="9">
    <source>
        <dbReference type="ARBA" id="ARBA00048793"/>
    </source>
</evidence>
<keyword evidence="7 10" id="KW-0560">Oxidoreductase</keyword>
<comment type="function">
    <text evidence="10">Catalyzes the NADPH-dependent reduction of ketopantoate into pantoic acid.</text>
</comment>
<organism evidence="13 14">
    <name type="scientific">Falsiroseomonas bella</name>
    <dbReference type="NCBI Taxonomy" id="2184016"/>
    <lineage>
        <taxon>Bacteria</taxon>
        <taxon>Pseudomonadati</taxon>
        <taxon>Pseudomonadota</taxon>
        <taxon>Alphaproteobacteria</taxon>
        <taxon>Acetobacterales</taxon>
        <taxon>Roseomonadaceae</taxon>
        <taxon>Falsiroseomonas</taxon>
    </lineage>
</organism>
<evidence type="ECO:0000256" key="8">
    <source>
        <dbReference type="ARBA" id="ARBA00032024"/>
    </source>
</evidence>